<feature type="transmembrane region" description="Helical" evidence="21">
    <location>
        <begin position="77"/>
        <end position="98"/>
    </location>
</feature>
<keyword evidence="9" id="KW-0001">2Fe-2S</keyword>
<keyword evidence="16 21" id="KW-0472">Membrane</keyword>
<comment type="similarity">
    <text evidence="3">Belongs to the Rieske iron-sulfur protein family.</text>
</comment>
<dbReference type="GO" id="GO:0016705">
    <property type="term" value="F:oxidoreductase activity, acting on paired donors, with incorporation or reduction of molecular oxygen"/>
    <property type="evidence" value="ECO:0007669"/>
    <property type="project" value="UniProtKB-ARBA"/>
</dbReference>
<reference evidence="23 24" key="1">
    <citation type="submission" date="2017-04" db="EMBL/GenBank/DDBJ databases">
        <title>Comparative genome analysis of Subtercola boreus.</title>
        <authorList>
            <person name="Cho Y.-J."/>
            <person name="Cho A."/>
            <person name="Kim O.-S."/>
            <person name="Lee J.-I."/>
        </authorList>
    </citation>
    <scope>NUCLEOTIDE SEQUENCE [LARGE SCALE GENOMIC DNA]</scope>
    <source>
        <strain evidence="23 24">P28004</strain>
    </source>
</reference>
<dbReference type="GO" id="GO:0046872">
    <property type="term" value="F:metal ion binding"/>
    <property type="evidence" value="ECO:0007669"/>
    <property type="project" value="UniProtKB-KW"/>
</dbReference>
<keyword evidence="11" id="KW-0249">Electron transport</keyword>
<evidence type="ECO:0000313" key="23">
    <source>
        <dbReference type="EMBL" id="RFA27468.1"/>
    </source>
</evidence>
<feature type="region of interest" description="Disordered" evidence="20">
    <location>
        <begin position="47"/>
        <end position="67"/>
    </location>
</feature>
<dbReference type="Pfam" id="PF00355">
    <property type="entry name" value="Rieske"/>
    <property type="match status" value="1"/>
</dbReference>
<sequence>MAHDETSGTDVAATSSGAGGVSNTSGRAVEPSAAVSSASGGLAVMTTDGLSDPGIPPHRKRITDLDPKKAKGAQRAVYTLFYLSIAGSIFAIAAYMAFPINSDDPGSVRLNTVFLGLGITLALMGIGIGAVHWAKTLMHDEEGVDIRHPVRSSDETRARAVEIFHEGNVESGFGRRSLIRNSLIGALVAFPLPAVILFRGLGPEGESPSELLSHTMWKAGDRLTLDPSGLPVKASDVTIGSAFHIIPEGLNDAPDRLEQKAKAAVLLMRVNPSDLNVSAGREDWNYDGIVAYSKICTHVGCPVALFEQQTHHLLCPCHQSTFDVNNECEVIFGPAKRPLPQLPITVDGEGYLVARSDFLEPVGPSFWERS</sequence>
<evidence type="ECO:0000256" key="21">
    <source>
        <dbReference type="SAM" id="Phobius"/>
    </source>
</evidence>
<proteinExistence type="inferred from homology"/>
<evidence type="ECO:0000256" key="8">
    <source>
        <dbReference type="ARBA" id="ARBA00022692"/>
    </source>
</evidence>
<feature type="transmembrane region" description="Helical" evidence="21">
    <location>
        <begin position="183"/>
        <end position="202"/>
    </location>
</feature>
<evidence type="ECO:0000256" key="19">
    <source>
        <dbReference type="ARBA" id="ARBA00032409"/>
    </source>
</evidence>
<evidence type="ECO:0000256" key="14">
    <source>
        <dbReference type="ARBA" id="ARBA00023004"/>
    </source>
</evidence>
<keyword evidence="8 21" id="KW-0812">Transmembrane</keyword>
<evidence type="ECO:0000256" key="5">
    <source>
        <dbReference type="ARBA" id="ARBA00022448"/>
    </source>
</evidence>
<dbReference type="CDD" id="cd03467">
    <property type="entry name" value="Rieske"/>
    <property type="match status" value="1"/>
</dbReference>
<evidence type="ECO:0000256" key="16">
    <source>
        <dbReference type="ARBA" id="ARBA00023136"/>
    </source>
</evidence>
<evidence type="ECO:0000256" key="12">
    <source>
        <dbReference type="ARBA" id="ARBA00022989"/>
    </source>
</evidence>
<dbReference type="InterPro" id="IPR017941">
    <property type="entry name" value="Rieske_2Fe-2S"/>
</dbReference>
<accession>A0A3E0WCN3</accession>
<evidence type="ECO:0000256" key="10">
    <source>
        <dbReference type="ARBA" id="ARBA00022723"/>
    </source>
</evidence>
<keyword evidence="5" id="KW-0813">Transport</keyword>
<evidence type="ECO:0000256" key="9">
    <source>
        <dbReference type="ARBA" id="ARBA00022714"/>
    </source>
</evidence>
<keyword evidence="10" id="KW-0479">Metal-binding</keyword>
<dbReference type="Pfam" id="PF19297">
    <property type="entry name" value="QcrA_N"/>
    <property type="match status" value="1"/>
</dbReference>
<dbReference type="EMBL" id="NBXE01000019">
    <property type="protein sequence ID" value="RFA27468.1"/>
    <property type="molecule type" value="Genomic_DNA"/>
</dbReference>
<evidence type="ECO:0000313" key="24">
    <source>
        <dbReference type="Proteomes" id="UP000257080"/>
    </source>
</evidence>
<evidence type="ECO:0000256" key="7">
    <source>
        <dbReference type="ARBA" id="ARBA00022660"/>
    </source>
</evidence>
<dbReference type="Proteomes" id="UP000257080">
    <property type="component" value="Unassembled WGS sequence"/>
</dbReference>
<evidence type="ECO:0000256" key="1">
    <source>
        <dbReference type="ARBA" id="ARBA00002494"/>
    </source>
</evidence>
<dbReference type="InterPro" id="IPR045603">
    <property type="entry name" value="QcrA_N"/>
</dbReference>
<feature type="region of interest" description="Disordered" evidence="20">
    <location>
        <begin position="1"/>
        <end position="30"/>
    </location>
</feature>
<evidence type="ECO:0000256" key="2">
    <source>
        <dbReference type="ARBA" id="ARBA00004651"/>
    </source>
</evidence>
<evidence type="ECO:0000256" key="17">
    <source>
        <dbReference type="ARBA" id="ARBA00023157"/>
    </source>
</evidence>
<dbReference type="Gene3D" id="2.102.10.10">
    <property type="entry name" value="Rieske [2Fe-2S] iron-sulphur domain"/>
    <property type="match status" value="1"/>
</dbReference>
<evidence type="ECO:0000256" key="18">
    <source>
        <dbReference type="ARBA" id="ARBA00029586"/>
    </source>
</evidence>
<feature type="transmembrane region" description="Helical" evidence="21">
    <location>
        <begin position="110"/>
        <end position="131"/>
    </location>
</feature>
<dbReference type="GO" id="GO:0004497">
    <property type="term" value="F:monooxygenase activity"/>
    <property type="evidence" value="ECO:0007669"/>
    <property type="project" value="UniProtKB-ARBA"/>
</dbReference>
<dbReference type="PROSITE" id="PS51296">
    <property type="entry name" value="RIESKE"/>
    <property type="match status" value="1"/>
</dbReference>
<dbReference type="SUPFAM" id="SSF50022">
    <property type="entry name" value="ISP domain"/>
    <property type="match status" value="1"/>
</dbReference>
<protein>
    <recommendedName>
        <fullName evidence="4">Cytochrome bc1 complex Rieske iron-sulfur subunit</fullName>
    </recommendedName>
    <alternativeName>
        <fullName evidence="18">Cytochrome bc1 reductase complex subunit QcrA</fullName>
    </alternativeName>
    <alternativeName>
        <fullName evidence="19">Rieske iron-sulfur protein</fullName>
    </alternativeName>
</protein>
<dbReference type="OrthoDB" id="9802613at2"/>
<evidence type="ECO:0000256" key="15">
    <source>
        <dbReference type="ARBA" id="ARBA00023014"/>
    </source>
</evidence>
<evidence type="ECO:0000256" key="4">
    <source>
        <dbReference type="ARBA" id="ARBA00015816"/>
    </source>
</evidence>
<evidence type="ECO:0000256" key="6">
    <source>
        <dbReference type="ARBA" id="ARBA00022475"/>
    </source>
</evidence>
<dbReference type="GO" id="GO:0051537">
    <property type="term" value="F:2 iron, 2 sulfur cluster binding"/>
    <property type="evidence" value="ECO:0007669"/>
    <property type="project" value="UniProtKB-KW"/>
</dbReference>
<evidence type="ECO:0000256" key="11">
    <source>
        <dbReference type="ARBA" id="ARBA00022982"/>
    </source>
</evidence>
<keyword evidence="6" id="KW-1003">Cell membrane</keyword>
<dbReference type="AlphaFoldDB" id="A0A3E0WCN3"/>
<keyword evidence="12 21" id="KW-1133">Transmembrane helix</keyword>
<keyword evidence="13" id="KW-0560">Oxidoreductase</keyword>
<evidence type="ECO:0000259" key="22">
    <source>
        <dbReference type="PROSITE" id="PS51296"/>
    </source>
</evidence>
<gene>
    <name evidence="23" type="ORF">B7R25_06950</name>
</gene>
<keyword evidence="14" id="KW-0408">Iron</keyword>
<keyword evidence="17" id="KW-1015">Disulfide bond</keyword>
<comment type="caution">
    <text evidence="23">The sequence shown here is derived from an EMBL/GenBank/DDBJ whole genome shotgun (WGS) entry which is preliminary data.</text>
</comment>
<comment type="subcellular location">
    <subcellularLocation>
        <location evidence="2">Cell membrane</location>
        <topology evidence="2">Multi-pass membrane protein</topology>
    </subcellularLocation>
</comment>
<dbReference type="GO" id="GO:0005886">
    <property type="term" value="C:plasma membrane"/>
    <property type="evidence" value="ECO:0007669"/>
    <property type="project" value="UniProtKB-SubCell"/>
</dbReference>
<evidence type="ECO:0000256" key="3">
    <source>
        <dbReference type="ARBA" id="ARBA00010651"/>
    </source>
</evidence>
<comment type="function">
    <text evidence="1">Iron-sulfur subunit of the cytochrome bc1 complex, an essential component of the respiratory electron transport chain required for ATP synthesis. The bc1 complex catalyzes the oxidation of menaquinol and the reduction of cytochrome c in the respiratory chain. The bc1 complex operates through a Q-cycle mechanism that couples electron transfer to generation of the proton gradient that drives ATP synthesis.</text>
</comment>
<evidence type="ECO:0000256" key="20">
    <source>
        <dbReference type="SAM" id="MobiDB-lite"/>
    </source>
</evidence>
<organism evidence="23 24">
    <name type="scientific">Subtercola boreus</name>
    <dbReference type="NCBI Taxonomy" id="120213"/>
    <lineage>
        <taxon>Bacteria</taxon>
        <taxon>Bacillati</taxon>
        <taxon>Actinomycetota</taxon>
        <taxon>Actinomycetes</taxon>
        <taxon>Micrococcales</taxon>
        <taxon>Microbacteriaceae</taxon>
        <taxon>Subtercola</taxon>
    </lineage>
</organism>
<dbReference type="InterPro" id="IPR036922">
    <property type="entry name" value="Rieske_2Fe-2S_sf"/>
</dbReference>
<name>A0A3E0WCN3_9MICO</name>
<evidence type="ECO:0000256" key="13">
    <source>
        <dbReference type="ARBA" id="ARBA00023002"/>
    </source>
</evidence>
<keyword evidence="15" id="KW-0411">Iron-sulfur</keyword>
<dbReference type="PANTHER" id="PTHR10134">
    <property type="entry name" value="CYTOCHROME B-C1 COMPLEX SUBUNIT RIESKE, MITOCHONDRIAL"/>
    <property type="match status" value="1"/>
</dbReference>
<feature type="domain" description="Rieske" evidence="22">
    <location>
        <begin position="284"/>
        <end position="353"/>
    </location>
</feature>
<keyword evidence="7" id="KW-0679">Respiratory chain</keyword>
<feature type="compositionally biased region" description="Polar residues" evidence="20">
    <location>
        <begin position="8"/>
        <end position="26"/>
    </location>
</feature>
<dbReference type="InterPro" id="IPR014349">
    <property type="entry name" value="Rieske_Fe-S_prot"/>
</dbReference>